<evidence type="ECO:0000313" key="1">
    <source>
        <dbReference type="EMBL" id="CAI6368744.1"/>
    </source>
</evidence>
<organism evidence="1 2">
    <name type="scientific">Macrosiphum euphorbiae</name>
    <name type="common">potato aphid</name>
    <dbReference type="NCBI Taxonomy" id="13131"/>
    <lineage>
        <taxon>Eukaryota</taxon>
        <taxon>Metazoa</taxon>
        <taxon>Ecdysozoa</taxon>
        <taxon>Arthropoda</taxon>
        <taxon>Hexapoda</taxon>
        <taxon>Insecta</taxon>
        <taxon>Pterygota</taxon>
        <taxon>Neoptera</taxon>
        <taxon>Paraneoptera</taxon>
        <taxon>Hemiptera</taxon>
        <taxon>Sternorrhyncha</taxon>
        <taxon>Aphidomorpha</taxon>
        <taxon>Aphidoidea</taxon>
        <taxon>Aphididae</taxon>
        <taxon>Macrosiphini</taxon>
        <taxon>Macrosiphum</taxon>
    </lineage>
</organism>
<evidence type="ECO:0000313" key="2">
    <source>
        <dbReference type="Proteomes" id="UP001160148"/>
    </source>
</evidence>
<protein>
    <recommendedName>
        <fullName evidence="3">C2H2-type domain-containing protein</fullName>
    </recommendedName>
</protein>
<comment type="caution">
    <text evidence="1">The sequence shown here is derived from an EMBL/GenBank/DDBJ whole genome shotgun (WGS) entry which is preliminary data.</text>
</comment>
<accession>A0AAV0XJK3</accession>
<gene>
    <name evidence="1" type="ORF">MEUPH1_LOCUS23069</name>
</gene>
<dbReference type="EMBL" id="CARXXK010000005">
    <property type="protein sequence ID" value="CAI6368744.1"/>
    <property type="molecule type" value="Genomic_DNA"/>
</dbReference>
<reference evidence="1 2" key="1">
    <citation type="submission" date="2023-01" db="EMBL/GenBank/DDBJ databases">
        <authorList>
            <person name="Whitehead M."/>
        </authorList>
    </citation>
    <scope>NUCLEOTIDE SEQUENCE [LARGE SCALE GENOMIC DNA]</scope>
</reference>
<evidence type="ECO:0008006" key="3">
    <source>
        <dbReference type="Google" id="ProtNLM"/>
    </source>
</evidence>
<keyword evidence="2" id="KW-1185">Reference proteome</keyword>
<name>A0AAV0XJK3_9HEMI</name>
<dbReference type="Proteomes" id="UP001160148">
    <property type="component" value="Unassembled WGS sequence"/>
</dbReference>
<proteinExistence type="predicted"/>
<sequence length="142" mass="16690">MELLNKVSENDPVFCPKVKYMDQTVEKYRIFCSNGCGRSYIGRNRKYNLKHHLKYKCGVNPQFQLITLNNLNVTFSENHMKKFLNMASLSDPAFCPNGCNRSYKGTKRKSNLKRHLKYSCGMYPKWKCIVCQNPFKHNHTLQ</sequence>
<dbReference type="AlphaFoldDB" id="A0AAV0XJK3"/>